<keyword evidence="7 9" id="KW-0067">ATP-binding</keyword>
<dbReference type="InterPro" id="IPR013750">
    <property type="entry name" value="GHMP_kinase_C_dom"/>
</dbReference>
<evidence type="ECO:0000259" key="12">
    <source>
        <dbReference type="Pfam" id="PF08544"/>
    </source>
</evidence>
<comment type="pathway">
    <text evidence="9">Isoprenoid biosynthesis; isopentenyl diphosphate biosynthesis via DXP pathway; isopentenyl diphosphate from 1-deoxy-D-xylulose 5-phosphate: step 3/6.</text>
</comment>
<evidence type="ECO:0000256" key="5">
    <source>
        <dbReference type="ARBA" id="ARBA00022741"/>
    </source>
</evidence>
<evidence type="ECO:0000256" key="8">
    <source>
        <dbReference type="ARBA" id="ARBA00032554"/>
    </source>
</evidence>
<evidence type="ECO:0000256" key="10">
    <source>
        <dbReference type="SAM" id="MobiDB-lite"/>
    </source>
</evidence>
<organism evidence="13 14">
    <name type="scientific">Candidatus Borkfalkia faecavium</name>
    <dbReference type="NCBI Taxonomy" id="2838508"/>
    <lineage>
        <taxon>Bacteria</taxon>
        <taxon>Bacillati</taxon>
        <taxon>Bacillota</taxon>
        <taxon>Clostridia</taxon>
        <taxon>Christensenellales</taxon>
        <taxon>Christensenellaceae</taxon>
        <taxon>Candidatus Borkfalkia</taxon>
    </lineage>
</organism>
<keyword evidence="5 9" id="KW-0547">Nucleotide-binding</keyword>
<comment type="function">
    <text evidence="9">Catalyzes the phosphorylation of the position 2 hydroxy group of 4-diphosphocytidyl-2C-methyl-D-erythritol.</text>
</comment>
<dbReference type="HAMAP" id="MF_00061">
    <property type="entry name" value="IspE"/>
    <property type="match status" value="1"/>
</dbReference>
<dbReference type="SUPFAM" id="SSF55060">
    <property type="entry name" value="GHMP Kinase, C-terminal domain"/>
    <property type="match status" value="1"/>
</dbReference>
<evidence type="ECO:0000256" key="6">
    <source>
        <dbReference type="ARBA" id="ARBA00022777"/>
    </source>
</evidence>
<dbReference type="GO" id="GO:0016114">
    <property type="term" value="P:terpenoid biosynthetic process"/>
    <property type="evidence" value="ECO:0007669"/>
    <property type="project" value="UniProtKB-UniRule"/>
</dbReference>
<evidence type="ECO:0000259" key="11">
    <source>
        <dbReference type="Pfam" id="PF00288"/>
    </source>
</evidence>
<dbReference type="PIRSF" id="PIRSF010376">
    <property type="entry name" value="IspE"/>
    <property type="match status" value="1"/>
</dbReference>
<feature type="active site" evidence="9">
    <location>
        <position position="11"/>
    </location>
</feature>
<dbReference type="PANTHER" id="PTHR43527:SF2">
    <property type="entry name" value="4-DIPHOSPHOCYTIDYL-2-C-METHYL-D-ERYTHRITOL KINASE, CHLOROPLASTIC"/>
    <property type="match status" value="1"/>
</dbReference>
<dbReference type="Pfam" id="PF00288">
    <property type="entry name" value="GHMP_kinases_N"/>
    <property type="match status" value="1"/>
</dbReference>
<keyword evidence="4 9" id="KW-0808">Transferase</keyword>
<dbReference type="InterPro" id="IPR004424">
    <property type="entry name" value="IspE"/>
</dbReference>
<accession>A0A9D1W0R7</accession>
<dbReference type="AlphaFoldDB" id="A0A9D1W0R7"/>
<reference evidence="13" key="1">
    <citation type="journal article" date="2021" name="PeerJ">
        <title>Extensive microbial diversity within the chicken gut microbiome revealed by metagenomics and culture.</title>
        <authorList>
            <person name="Gilroy R."/>
            <person name="Ravi A."/>
            <person name="Getino M."/>
            <person name="Pursley I."/>
            <person name="Horton D.L."/>
            <person name="Alikhan N.F."/>
            <person name="Baker D."/>
            <person name="Gharbi K."/>
            <person name="Hall N."/>
            <person name="Watson M."/>
            <person name="Adriaenssens E.M."/>
            <person name="Foster-Nyarko E."/>
            <person name="Jarju S."/>
            <person name="Secka A."/>
            <person name="Antonio M."/>
            <person name="Oren A."/>
            <person name="Chaudhuri R.R."/>
            <person name="La Ragione R."/>
            <person name="Hildebrand F."/>
            <person name="Pallen M.J."/>
        </authorList>
    </citation>
    <scope>NUCLEOTIDE SEQUENCE</scope>
    <source>
        <strain evidence="13">2189</strain>
    </source>
</reference>
<dbReference type="Gene3D" id="3.30.70.890">
    <property type="entry name" value="GHMP kinase, C-terminal domain"/>
    <property type="match status" value="1"/>
</dbReference>
<feature type="domain" description="GHMP kinase C-terminal" evidence="12">
    <location>
        <begin position="202"/>
        <end position="264"/>
    </location>
</feature>
<evidence type="ECO:0000256" key="3">
    <source>
        <dbReference type="ARBA" id="ARBA00017473"/>
    </source>
</evidence>
<comment type="catalytic activity">
    <reaction evidence="9">
        <text>4-CDP-2-C-methyl-D-erythritol + ATP = 4-CDP-2-C-methyl-D-erythritol 2-phosphate + ADP + H(+)</text>
        <dbReference type="Rhea" id="RHEA:18437"/>
        <dbReference type="ChEBI" id="CHEBI:15378"/>
        <dbReference type="ChEBI" id="CHEBI:30616"/>
        <dbReference type="ChEBI" id="CHEBI:57823"/>
        <dbReference type="ChEBI" id="CHEBI:57919"/>
        <dbReference type="ChEBI" id="CHEBI:456216"/>
        <dbReference type="EC" id="2.7.1.148"/>
    </reaction>
</comment>
<comment type="caution">
    <text evidence="13">The sequence shown here is derived from an EMBL/GenBank/DDBJ whole genome shotgun (WGS) entry which is preliminary data.</text>
</comment>
<dbReference type="SUPFAM" id="SSF54211">
    <property type="entry name" value="Ribosomal protein S5 domain 2-like"/>
    <property type="match status" value="1"/>
</dbReference>
<feature type="active site" evidence="9">
    <location>
        <position position="139"/>
    </location>
</feature>
<dbReference type="InterPro" id="IPR020568">
    <property type="entry name" value="Ribosomal_Su5_D2-typ_SF"/>
</dbReference>
<evidence type="ECO:0000313" key="13">
    <source>
        <dbReference type="EMBL" id="HIX50115.1"/>
    </source>
</evidence>
<protein>
    <recommendedName>
        <fullName evidence="3 9">4-diphosphocytidyl-2-C-methyl-D-erythritol kinase</fullName>
        <shortName evidence="9">CMK</shortName>
        <ecNumber evidence="2 9">2.7.1.148</ecNumber>
    </recommendedName>
    <alternativeName>
        <fullName evidence="8 9">4-(cytidine-5'-diphospho)-2-C-methyl-D-erythritol kinase</fullName>
    </alternativeName>
</protein>
<dbReference type="InterPro" id="IPR014721">
    <property type="entry name" value="Ribsml_uS5_D2-typ_fold_subgr"/>
</dbReference>
<dbReference type="Pfam" id="PF08544">
    <property type="entry name" value="GHMP_kinases_C"/>
    <property type="match status" value="1"/>
</dbReference>
<proteinExistence type="inferred from homology"/>
<dbReference type="InterPro" id="IPR036554">
    <property type="entry name" value="GHMP_kinase_C_sf"/>
</dbReference>
<evidence type="ECO:0000256" key="1">
    <source>
        <dbReference type="ARBA" id="ARBA00009684"/>
    </source>
</evidence>
<evidence type="ECO:0000256" key="2">
    <source>
        <dbReference type="ARBA" id="ARBA00012052"/>
    </source>
</evidence>
<evidence type="ECO:0000256" key="7">
    <source>
        <dbReference type="ARBA" id="ARBA00022840"/>
    </source>
</evidence>
<dbReference type="NCBIfam" id="TIGR00154">
    <property type="entry name" value="ispE"/>
    <property type="match status" value="1"/>
</dbReference>
<dbReference type="InterPro" id="IPR006204">
    <property type="entry name" value="GHMP_kinase_N_dom"/>
</dbReference>
<comment type="caution">
    <text evidence="9">Lacks conserved residue(s) required for the propagation of feature annotation.</text>
</comment>
<feature type="compositionally biased region" description="Basic and acidic residues" evidence="10">
    <location>
        <begin position="311"/>
        <end position="320"/>
    </location>
</feature>
<feature type="domain" description="GHMP kinase N-terminal" evidence="11">
    <location>
        <begin position="69"/>
        <end position="140"/>
    </location>
</feature>
<evidence type="ECO:0000313" key="14">
    <source>
        <dbReference type="Proteomes" id="UP000886847"/>
    </source>
</evidence>
<sequence>MFAATVKSYAKVNLALNVTGCAGGYHLLDSVVASVDICDTVRAKPRKDALVNVYMRGMGSEGIPPAANNAVRAAEAFVQAFGTKGADIQIDKDIPIGAGLGGSSADAAGALNALAKLYGIQGEEAEKELKRIADAVGSDTGYMLSGGFARLTGRGDAVQPLTSPCTYHMLLFFPQGGVSTAQCFARYDASPDPPRCDSARLAEALSRGDLAGVAANVYNALQRPACQLHAGIAEALAAAASFSPLACAVTGSGSAVFALFETEELCRWARSRYRGKCKTRVARTVCPQKGGRGAEPRGPHMPRNPFYLSEEELRRARGKE</sequence>
<keyword evidence="9" id="KW-0414">Isoprene biosynthesis</keyword>
<dbReference type="PANTHER" id="PTHR43527">
    <property type="entry name" value="4-DIPHOSPHOCYTIDYL-2-C-METHYL-D-ERYTHRITOL KINASE, CHLOROPLASTIC"/>
    <property type="match status" value="1"/>
</dbReference>
<keyword evidence="6 9" id="KW-0418">Kinase</keyword>
<evidence type="ECO:0000256" key="4">
    <source>
        <dbReference type="ARBA" id="ARBA00022679"/>
    </source>
</evidence>
<dbReference type="Proteomes" id="UP000886847">
    <property type="component" value="Unassembled WGS sequence"/>
</dbReference>
<dbReference type="EMBL" id="DXEW01000010">
    <property type="protein sequence ID" value="HIX50115.1"/>
    <property type="molecule type" value="Genomic_DNA"/>
</dbReference>
<name>A0A9D1W0R7_9FIRM</name>
<comment type="similarity">
    <text evidence="1 9">Belongs to the GHMP kinase family. IspE subfamily.</text>
</comment>
<dbReference type="EC" id="2.7.1.148" evidence="2 9"/>
<dbReference type="GO" id="GO:0005524">
    <property type="term" value="F:ATP binding"/>
    <property type="evidence" value="ECO:0007669"/>
    <property type="project" value="UniProtKB-UniRule"/>
</dbReference>
<dbReference type="GO" id="GO:0050515">
    <property type="term" value="F:4-(cytidine 5'-diphospho)-2-C-methyl-D-erythritol kinase activity"/>
    <property type="evidence" value="ECO:0007669"/>
    <property type="project" value="UniProtKB-UniRule"/>
</dbReference>
<evidence type="ECO:0000256" key="9">
    <source>
        <dbReference type="HAMAP-Rule" id="MF_00061"/>
    </source>
</evidence>
<reference evidence="13" key="2">
    <citation type="submission" date="2021-04" db="EMBL/GenBank/DDBJ databases">
        <authorList>
            <person name="Gilroy R."/>
        </authorList>
    </citation>
    <scope>NUCLEOTIDE SEQUENCE</scope>
    <source>
        <strain evidence="13">2189</strain>
    </source>
</reference>
<dbReference type="Gene3D" id="3.30.230.10">
    <property type="match status" value="1"/>
</dbReference>
<gene>
    <name evidence="9 13" type="primary">ispE</name>
    <name evidence="13" type="ORF">H9851_02425</name>
</gene>
<dbReference type="GO" id="GO:0019288">
    <property type="term" value="P:isopentenyl diphosphate biosynthetic process, methylerythritol 4-phosphate pathway"/>
    <property type="evidence" value="ECO:0007669"/>
    <property type="project" value="UniProtKB-UniRule"/>
</dbReference>
<feature type="region of interest" description="Disordered" evidence="10">
    <location>
        <begin position="288"/>
        <end position="320"/>
    </location>
</feature>